<sequence length="237" mass="27057">MTIESRDNYYNPLVLWVYDFFVQVLTNTFWWRCPTKSVLIPFFLKNTSQNHMEVGAGTGYFLRAKVDHERQQSPIPKLIKASSSWPRKLTIVDFHSQCLTKAVNRIASDTAVQPECVVANILEPLPLAPKKFDSIGLMYVLHCIPVPPSTKGRVFENLKEFLADEGVFFGSTVLSKGVKHNLIGGFLIWLYNYIGMFGNLDDGKEEILKPLRENFEEVESEIVGTVLLFRAQKPRRS</sequence>
<dbReference type="Pfam" id="PF08242">
    <property type="entry name" value="Methyltransf_12"/>
    <property type="match status" value="1"/>
</dbReference>
<evidence type="ECO:0000313" key="3">
    <source>
        <dbReference type="Proteomes" id="UP001150879"/>
    </source>
</evidence>
<gene>
    <name evidence="2" type="ORF">N7472_006083</name>
</gene>
<name>A0A9W9JCQ3_9EURO</name>
<reference evidence="2" key="2">
    <citation type="journal article" date="2023" name="IMA Fungus">
        <title>Comparative genomic study of the Penicillium genus elucidates a diverse pangenome and 15 lateral gene transfer events.</title>
        <authorList>
            <person name="Petersen C."/>
            <person name="Sorensen T."/>
            <person name="Nielsen M.R."/>
            <person name="Sondergaard T.E."/>
            <person name="Sorensen J.L."/>
            <person name="Fitzpatrick D.A."/>
            <person name="Frisvad J.C."/>
            <person name="Nielsen K.L."/>
        </authorList>
    </citation>
    <scope>NUCLEOTIDE SEQUENCE</scope>
    <source>
        <strain evidence="2">IBT 16849</strain>
    </source>
</reference>
<comment type="caution">
    <text evidence="2">The sequence shown here is derived from an EMBL/GenBank/DDBJ whole genome shotgun (WGS) entry which is preliminary data.</text>
</comment>
<reference evidence="2" key="1">
    <citation type="submission" date="2022-11" db="EMBL/GenBank/DDBJ databases">
        <authorList>
            <person name="Petersen C."/>
        </authorList>
    </citation>
    <scope>NUCLEOTIDE SEQUENCE</scope>
    <source>
        <strain evidence="2">IBT 16849</strain>
    </source>
</reference>
<dbReference type="InterPro" id="IPR029063">
    <property type="entry name" value="SAM-dependent_MTases_sf"/>
</dbReference>
<dbReference type="EMBL" id="JAPQKP010000004">
    <property type="protein sequence ID" value="KAJ5193617.1"/>
    <property type="molecule type" value="Genomic_DNA"/>
</dbReference>
<dbReference type="Gene3D" id="3.40.50.150">
    <property type="entry name" value="Vaccinia Virus protein VP39"/>
    <property type="match status" value="1"/>
</dbReference>
<evidence type="ECO:0000259" key="1">
    <source>
        <dbReference type="Pfam" id="PF08242"/>
    </source>
</evidence>
<protein>
    <recommendedName>
        <fullName evidence="1">Methyltransferase type 12 domain-containing protein</fullName>
    </recommendedName>
</protein>
<dbReference type="Proteomes" id="UP001150879">
    <property type="component" value="Unassembled WGS sequence"/>
</dbReference>
<accession>A0A9W9JCQ3</accession>
<proteinExistence type="predicted"/>
<dbReference type="SUPFAM" id="SSF53335">
    <property type="entry name" value="S-adenosyl-L-methionine-dependent methyltransferases"/>
    <property type="match status" value="1"/>
</dbReference>
<dbReference type="InterPro" id="IPR013217">
    <property type="entry name" value="Methyltransf_12"/>
</dbReference>
<feature type="domain" description="Methyltransferase type 12" evidence="1">
    <location>
        <begin position="52"/>
        <end position="168"/>
    </location>
</feature>
<evidence type="ECO:0000313" key="2">
    <source>
        <dbReference type="EMBL" id="KAJ5193617.1"/>
    </source>
</evidence>
<dbReference type="AlphaFoldDB" id="A0A9W9JCQ3"/>
<keyword evidence="3" id="KW-1185">Reference proteome</keyword>
<organism evidence="2 3">
    <name type="scientific">Penicillium cf. griseofulvum</name>
    <dbReference type="NCBI Taxonomy" id="2972120"/>
    <lineage>
        <taxon>Eukaryota</taxon>
        <taxon>Fungi</taxon>
        <taxon>Dikarya</taxon>
        <taxon>Ascomycota</taxon>
        <taxon>Pezizomycotina</taxon>
        <taxon>Eurotiomycetes</taxon>
        <taxon>Eurotiomycetidae</taxon>
        <taxon>Eurotiales</taxon>
        <taxon>Aspergillaceae</taxon>
        <taxon>Penicillium</taxon>
    </lineage>
</organism>